<reference evidence="7" key="1">
    <citation type="submission" date="2015-08" db="UniProtKB">
        <authorList>
            <consortium name="WormBaseParasite"/>
        </authorList>
    </citation>
    <scope>IDENTIFICATION</scope>
</reference>
<protein>
    <submittedName>
        <fullName evidence="8">Syndetin C-terminal domain-containing protein</fullName>
    </submittedName>
    <submittedName>
        <fullName evidence="7">Vps53_N domain-containing protein</fullName>
    </submittedName>
</protein>
<evidence type="ECO:0000313" key="8">
    <source>
        <dbReference type="WBParaSite" id="TCONS_00005855.p1"/>
    </source>
</evidence>
<dbReference type="STRING" id="6248.A0A0K0DUI2"/>
<dbReference type="GO" id="GO:0015031">
    <property type="term" value="P:protein transport"/>
    <property type="evidence" value="ECO:0007669"/>
    <property type="project" value="UniProtKB-KW"/>
</dbReference>
<dbReference type="Pfam" id="PF10475">
    <property type="entry name" value="Vps54_N"/>
    <property type="match status" value="1"/>
</dbReference>
<feature type="domain" description="Vacuolar protein sorting-associated protein 54 N-terminal" evidence="5">
    <location>
        <begin position="11"/>
        <end position="297"/>
    </location>
</feature>
<evidence type="ECO:0000259" key="5">
    <source>
        <dbReference type="Pfam" id="PF10475"/>
    </source>
</evidence>
<evidence type="ECO:0000256" key="1">
    <source>
        <dbReference type="ARBA" id="ARBA00022448"/>
    </source>
</evidence>
<dbReference type="PANTHER" id="PTHR13258">
    <property type="entry name" value="SYNDETIN"/>
    <property type="match status" value="1"/>
</dbReference>
<feature type="domain" description="Syndetin C-terminal" evidence="4">
    <location>
        <begin position="618"/>
        <end position="859"/>
    </location>
</feature>
<organism evidence="7">
    <name type="scientific">Strongyloides stercoralis</name>
    <name type="common">Threadworm</name>
    <dbReference type="NCBI Taxonomy" id="6248"/>
    <lineage>
        <taxon>Eukaryota</taxon>
        <taxon>Metazoa</taxon>
        <taxon>Ecdysozoa</taxon>
        <taxon>Nematoda</taxon>
        <taxon>Chromadorea</taxon>
        <taxon>Rhabditida</taxon>
        <taxon>Tylenchina</taxon>
        <taxon>Panagrolaimomorpha</taxon>
        <taxon>Strongyloidoidea</taxon>
        <taxon>Strongyloididae</taxon>
        <taxon>Strongyloides</taxon>
    </lineage>
</organism>
<dbReference type="AlphaFoldDB" id="A0A0K0DUI2"/>
<evidence type="ECO:0000313" key="6">
    <source>
        <dbReference type="Proteomes" id="UP000035681"/>
    </source>
</evidence>
<keyword evidence="6" id="KW-1185">Reference proteome</keyword>
<dbReference type="GO" id="GO:0000149">
    <property type="term" value="F:SNARE binding"/>
    <property type="evidence" value="ECO:0007669"/>
    <property type="project" value="TreeGrafter"/>
</dbReference>
<dbReference type="WBParaSite" id="TCONS_00005855.p1">
    <property type="protein sequence ID" value="TCONS_00005855.p1"/>
    <property type="gene ID" value="XLOC_004074"/>
</dbReference>
<dbReference type="PANTHER" id="PTHR13258:SF0">
    <property type="entry name" value="SYNDETIN"/>
    <property type="match status" value="1"/>
</dbReference>
<dbReference type="InterPro" id="IPR040047">
    <property type="entry name" value="VPS50"/>
</dbReference>
<name>A0A0K0DUI2_STRER</name>
<evidence type="ECO:0000313" key="7">
    <source>
        <dbReference type="WBParaSite" id="SSTP_0000089500.1"/>
    </source>
</evidence>
<dbReference type="GO" id="GO:1990745">
    <property type="term" value="C:EARP complex"/>
    <property type="evidence" value="ECO:0007669"/>
    <property type="project" value="InterPro"/>
</dbReference>
<dbReference type="GO" id="GO:0042147">
    <property type="term" value="P:retrograde transport, endosome to Golgi"/>
    <property type="evidence" value="ECO:0007669"/>
    <property type="project" value="InterPro"/>
</dbReference>
<dbReference type="InterPro" id="IPR019514">
    <property type="entry name" value="Syndetin_C"/>
</dbReference>
<proteinExistence type="predicted"/>
<dbReference type="Pfam" id="PF10474">
    <property type="entry name" value="Syndetin_C"/>
    <property type="match status" value="1"/>
</dbReference>
<dbReference type="InterPro" id="IPR019515">
    <property type="entry name" value="VPS54_N"/>
</dbReference>
<evidence type="ECO:0000256" key="2">
    <source>
        <dbReference type="ARBA" id="ARBA00022927"/>
    </source>
</evidence>
<evidence type="ECO:0000259" key="4">
    <source>
        <dbReference type="Pfam" id="PF10474"/>
    </source>
</evidence>
<dbReference type="WBParaSite" id="SSTP_0000089500.1">
    <property type="protein sequence ID" value="SSTP_0000089500.1"/>
    <property type="gene ID" value="SSTP_0000089500"/>
</dbReference>
<keyword evidence="2" id="KW-0653">Protein transport</keyword>
<evidence type="ECO:0000256" key="3">
    <source>
        <dbReference type="ARBA" id="ARBA00023054"/>
    </source>
</evidence>
<accession>A0A0K0DUI2</accession>
<keyword evidence="1" id="KW-0813">Transport</keyword>
<keyword evidence="3" id="KW-0175">Coiled coil</keyword>
<dbReference type="Proteomes" id="UP000035681">
    <property type="component" value="Unplaced"/>
</dbReference>
<dbReference type="GO" id="GO:0032456">
    <property type="term" value="P:endocytic recycling"/>
    <property type="evidence" value="ECO:0007669"/>
    <property type="project" value="InterPro"/>
</dbReference>
<dbReference type="GO" id="GO:0005829">
    <property type="term" value="C:cytosol"/>
    <property type="evidence" value="ECO:0007669"/>
    <property type="project" value="GOC"/>
</dbReference>
<sequence>MENLDEDEIFESLDAAYYIEDDFAHVNFELKKLTNNGITLENILNEKDKLKKQLTIVNKRIAGEIKNHTNEFTEEMEKIYSVKEQVSLLLEVISDIRQHLNVHQYQTRTTLRIVAVDRKKKLLTRLKVALIEIKKLHEKIFIFEDLINEHQFIQALNLSDSIITNLKKYNSIIIYNKMEKMFQDKMKKMEYKLEDALAFIVFQFDDQKLHQCYYAYKNLSKLDVFLEKIIFFYKTAIESCAKDKIYLVLNRHFDPTEVESYELLCEKVTSEILTETLLEQCTAFVQIFISYHEMIKYCRNSESTLLDENFSHSLDVKLSTFCYNFFKIAANKINILLACNDMSYVKFDTFLDIVEFINIFKDFGKKYFGYNCVEITMTLDKQILVYFQRYHKERLEELKLFLENEMFTPVPVSFQFTIFDLQEFQFLKEDRYCISKRKENNCDDNGIGEELEYELIPDSYINPFIHKEPSPKKKRVFSNLGVAEDIYKSPDVDEDLKINAPVLCNTTLSLMKLLGKYIKASLLFPCIAENVVESLMELFYYHLILVYDLFISHNSPLNNVDFEKKFTFRNEDYIAVNTTIEKIKESLSPSSPIKFDSSKESTFFVENFNHTSTPDNYFSIQERVVAIESIIFMSKQLDLAHPVIDSFFIDENITTFKSKLENFFTILLPSLSKFRDKGFAIIACNFIDYETLLHQVTSTKWEIKELQCEHSSYVDFLLSEFERFSKILNNLSLAMRVPNNTKHTIWNSTISLTFRILVQGYCESSKKCTNEGRALMQLDFQQLIFKLESENTEWNRDIPKPITFKSYVDNFIKAYYLSESSLEQWISQHKEYSSIQVSQFLNTASHISKKAKTRILNKLIDLNHS</sequence>